<dbReference type="InterPro" id="IPR020027">
    <property type="entry name" value="Pseudamin_synth-assoc_MeTrfase"/>
</dbReference>
<name>X0SQH5_9ZZZZ</name>
<dbReference type="InterPro" id="IPR029063">
    <property type="entry name" value="SAM-dependent_MTases_sf"/>
</dbReference>
<dbReference type="Gene3D" id="3.40.50.150">
    <property type="entry name" value="Vaccinia Virus protein VP39"/>
    <property type="match status" value="1"/>
</dbReference>
<organism evidence="1">
    <name type="scientific">marine sediment metagenome</name>
    <dbReference type="NCBI Taxonomy" id="412755"/>
    <lineage>
        <taxon>unclassified sequences</taxon>
        <taxon>metagenomes</taxon>
        <taxon>ecological metagenomes</taxon>
    </lineage>
</organism>
<dbReference type="NCBIfam" id="TIGR03587">
    <property type="entry name" value="Pse_Me-ase"/>
    <property type="match status" value="1"/>
</dbReference>
<feature type="non-terminal residue" evidence="1">
    <location>
        <position position="1"/>
    </location>
</feature>
<dbReference type="EMBL" id="BARS01003089">
    <property type="protein sequence ID" value="GAF77386.1"/>
    <property type="molecule type" value="Genomic_DNA"/>
</dbReference>
<gene>
    <name evidence="1" type="ORF">S01H1_05948</name>
</gene>
<protein>
    <recommendedName>
        <fullName evidence="2">Methyltransferase domain-containing protein</fullName>
    </recommendedName>
</protein>
<reference evidence="1" key="1">
    <citation type="journal article" date="2014" name="Front. Microbiol.">
        <title>High frequency of phylogenetically diverse reductive dehalogenase-homologous genes in deep subseafloor sedimentary metagenomes.</title>
        <authorList>
            <person name="Kawai M."/>
            <person name="Futagami T."/>
            <person name="Toyoda A."/>
            <person name="Takaki Y."/>
            <person name="Nishi S."/>
            <person name="Hori S."/>
            <person name="Arai W."/>
            <person name="Tsubouchi T."/>
            <person name="Morono Y."/>
            <person name="Uchiyama I."/>
            <person name="Ito T."/>
            <person name="Fujiyama A."/>
            <person name="Inagaki F."/>
            <person name="Takami H."/>
        </authorList>
    </citation>
    <scope>NUCLEOTIDE SEQUENCE</scope>
    <source>
        <strain evidence="1">Expedition CK06-06</strain>
    </source>
</reference>
<dbReference type="AlphaFoldDB" id="X0SQH5"/>
<sequence>TGLNLKVMKSILANAEFHGIEINRKAYEILKVWGGGKAYHQSILDFKSRIKFDFVYTKGVLIHINPDQLSRVYETLYRSSKKYICIIEYYNPKPVEVPYRRHRNKLFKRDFAGEMLDKYHDLNLESYGFVYHRDKHLPQDDLTWFLLKKK</sequence>
<evidence type="ECO:0000313" key="1">
    <source>
        <dbReference type="EMBL" id="GAF77386.1"/>
    </source>
</evidence>
<proteinExistence type="predicted"/>
<evidence type="ECO:0008006" key="2">
    <source>
        <dbReference type="Google" id="ProtNLM"/>
    </source>
</evidence>
<dbReference type="SUPFAM" id="SSF53335">
    <property type="entry name" value="S-adenosyl-L-methionine-dependent methyltransferases"/>
    <property type="match status" value="1"/>
</dbReference>
<comment type="caution">
    <text evidence="1">The sequence shown here is derived from an EMBL/GenBank/DDBJ whole genome shotgun (WGS) entry which is preliminary data.</text>
</comment>
<accession>X0SQH5</accession>